<feature type="domain" description="Histone-binding protein RBBP4-like N-terminal" evidence="7">
    <location>
        <begin position="20"/>
        <end position="74"/>
    </location>
</feature>
<name>A0A9C7Q2D4_9RHOD</name>
<evidence type="ECO:0000256" key="2">
    <source>
        <dbReference type="ARBA" id="ARBA00022574"/>
    </source>
</evidence>
<dbReference type="PROSITE" id="PS50294">
    <property type="entry name" value="WD_REPEATS_REGION"/>
    <property type="match status" value="2"/>
</dbReference>
<gene>
    <name evidence="8" type="ORF">GpartN1_g6737.t1</name>
</gene>
<dbReference type="Gene3D" id="2.130.10.10">
    <property type="entry name" value="YVTN repeat-like/Quinoprotein amine dehydrogenase"/>
    <property type="match status" value="1"/>
</dbReference>
<keyword evidence="5" id="KW-0539">Nucleus</keyword>
<dbReference type="PANTHER" id="PTHR22850">
    <property type="entry name" value="WD40 REPEAT FAMILY"/>
    <property type="match status" value="1"/>
</dbReference>
<accession>A0A9C7Q2D4</accession>
<dbReference type="Pfam" id="PF00400">
    <property type="entry name" value="WD40"/>
    <property type="match status" value="2"/>
</dbReference>
<sequence length="401" mass="44950">MTSIYTNTLEASDGHPERFEELRIWRLNSCFLYDLLMLKRNTLGLYSCQWFPETDVSSLSGFFSQKILLGRAGDGNSPFMVIQVDIPDSKEQGYSDDLREELKSGEEPNLTKLRVCFVGSLGLDIHRVRYSPQQNYIVAGRTSKANVVLFDISEVPISGKPQAKPLDILDGPPEKNNCFSLAWDPVRKGVLGASGPDSGIYQWDVNGGNIKALSCIRDPQQETINDIHYHPTESIIGAAGEQKRFTLFDWTSHSVIDSKVAHKKGINCIEFHPQNGNLFLTGSDDTTIALWDRRKTHRELYRFTDHQVSVTEVHWNPVSPSVFASAADNKVFLWDMTRIGAPLDPKDLDACSPELLFIHGGHIKGVEGLDWNPQLPRVVASVSLDEFIEIWSPGLHVLDDL</sequence>
<dbReference type="GO" id="GO:0006325">
    <property type="term" value="P:chromatin organization"/>
    <property type="evidence" value="ECO:0007669"/>
    <property type="project" value="UniProtKB-KW"/>
</dbReference>
<evidence type="ECO:0000259" key="7">
    <source>
        <dbReference type="Pfam" id="PF12265"/>
    </source>
</evidence>
<feature type="repeat" description="WD" evidence="6">
    <location>
        <begin position="303"/>
        <end position="336"/>
    </location>
</feature>
<keyword evidence="2 6" id="KW-0853">WD repeat</keyword>
<evidence type="ECO:0000313" key="8">
    <source>
        <dbReference type="EMBL" id="GJQ14946.1"/>
    </source>
</evidence>
<dbReference type="InterPro" id="IPR022052">
    <property type="entry name" value="Histone-bd_RBBP4-like_N"/>
</dbReference>
<organism evidence="8 9">
    <name type="scientific">Galdieria partita</name>
    <dbReference type="NCBI Taxonomy" id="83374"/>
    <lineage>
        <taxon>Eukaryota</taxon>
        <taxon>Rhodophyta</taxon>
        <taxon>Bangiophyceae</taxon>
        <taxon>Galdieriales</taxon>
        <taxon>Galdieriaceae</taxon>
        <taxon>Galdieria</taxon>
    </lineage>
</organism>
<dbReference type="OrthoDB" id="20669at2759"/>
<evidence type="ECO:0000313" key="9">
    <source>
        <dbReference type="Proteomes" id="UP001061958"/>
    </source>
</evidence>
<dbReference type="EMBL" id="BQMJ01000062">
    <property type="protein sequence ID" value="GJQ14946.1"/>
    <property type="molecule type" value="Genomic_DNA"/>
</dbReference>
<protein>
    <recommendedName>
        <fullName evidence="7">Histone-binding protein RBBP4-like N-terminal domain-containing protein</fullName>
    </recommendedName>
</protein>
<dbReference type="InterPro" id="IPR050459">
    <property type="entry name" value="WD_repeat_RBAP46/RBAP48/MSI1"/>
</dbReference>
<dbReference type="GO" id="GO:0005634">
    <property type="term" value="C:nucleus"/>
    <property type="evidence" value="ECO:0007669"/>
    <property type="project" value="UniProtKB-SubCell"/>
</dbReference>
<reference evidence="8" key="2">
    <citation type="submission" date="2022-01" db="EMBL/GenBank/DDBJ databases">
        <authorList>
            <person name="Hirooka S."/>
            <person name="Miyagishima S.Y."/>
        </authorList>
    </citation>
    <scope>NUCLEOTIDE SEQUENCE</scope>
    <source>
        <strain evidence="8">NBRC 102759</strain>
    </source>
</reference>
<comment type="caution">
    <text evidence="8">The sequence shown here is derived from an EMBL/GenBank/DDBJ whole genome shotgun (WGS) entry which is preliminary data.</text>
</comment>
<dbReference type="InterPro" id="IPR001680">
    <property type="entry name" value="WD40_rpt"/>
</dbReference>
<feature type="repeat" description="WD" evidence="6">
    <location>
        <begin position="259"/>
        <end position="292"/>
    </location>
</feature>
<keyword evidence="3" id="KW-0677">Repeat</keyword>
<dbReference type="Pfam" id="PF12265">
    <property type="entry name" value="CAF1C_H4-bd"/>
    <property type="match status" value="1"/>
</dbReference>
<evidence type="ECO:0000256" key="5">
    <source>
        <dbReference type="ARBA" id="ARBA00023242"/>
    </source>
</evidence>
<evidence type="ECO:0000256" key="6">
    <source>
        <dbReference type="PROSITE-ProRule" id="PRU00221"/>
    </source>
</evidence>
<dbReference type="InterPro" id="IPR015943">
    <property type="entry name" value="WD40/YVTN_repeat-like_dom_sf"/>
</dbReference>
<dbReference type="InterPro" id="IPR019775">
    <property type="entry name" value="WD40_repeat_CS"/>
</dbReference>
<keyword evidence="4" id="KW-0156">Chromatin regulator</keyword>
<proteinExistence type="predicted"/>
<evidence type="ECO:0000256" key="3">
    <source>
        <dbReference type="ARBA" id="ARBA00022737"/>
    </source>
</evidence>
<evidence type="ECO:0000256" key="4">
    <source>
        <dbReference type="ARBA" id="ARBA00022853"/>
    </source>
</evidence>
<dbReference type="AlphaFoldDB" id="A0A9C7Q2D4"/>
<dbReference type="PROSITE" id="PS00678">
    <property type="entry name" value="WD_REPEATS_1"/>
    <property type="match status" value="1"/>
</dbReference>
<dbReference type="SMART" id="SM00320">
    <property type="entry name" value="WD40"/>
    <property type="match status" value="5"/>
</dbReference>
<evidence type="ECO:0000256" key="1">
    <source>
        <dbReference type="ARBA" id="ARBA00004123"/>
    </source>
</evidence>
<keyword evidence="9" id="KW-1185">Reference proteome</keyword>
<dbReference type="PROSITE" id="PS50082">
    <property type="entry name" value="WD_REPEATS_2"/>
    <property type="match status" value="3"/>
</dbReference>
<feature type="repeat" description="WD" evidence="6">
    <location>
        <begin position="359"/>
        <end position="392"/>
    </location>
</feature>
<reference evidence="8" key="1">
    <citation type="journal article" date="2022" name="Proc. Natl. Acad. Sci. U.S.A.">
        <title>Life cycle and functional genomics of the unicellular red alga Galdieria for elucidating algal and plant evolution and industrial use.</title>
        <authorList>
            <person name="Hirooka S."/>
            <person name="Itabashi T."/>
            <person name="Ichinose T.M."/>
            <person name="Onuma R."/>
            <person name="Fujiwara T."/>
            <person name="Yamashita S."/>
            <person name="Jong L.W."/>
            <person name="Tomita R."/>
            <person name="Iwane A.H."/>
            <person name="Miyagishima S.Y."/>
        </authorList>
    </citation>
    <scope>NUCLEOTIDE SEQUENCE</scope>
    <source>
        <strain evidence="8">NBRC 102759</strain>
    </source>
</reference>
<dbReference type="SUPFAM" id="SSF50978">
    <property type="entry name" value="WD40 repeat-like"/>
    <property type="match status" value="1"/>
</dbReference>
<dbReference type="Proteomes" id="UP001061958">
    <property type="component" value="Unassembled WGS sequence"/>
</dbReference>
<comment type="subcellular location">
    <subcellularLocation>
        <location evidence="1">Nucleus</location>
    </subcellularLocation>
</comment>
<dbReference type="InterPro" id="IPR036322">
    <property type="entry name" value="WD40_repeat_dom_sf"/>
</dbReference>